<sequence length="70" mass="7567">MFENTFADELAKRLGSSVEVATDNNLIEGILSTVTPNLVLVIEVTSGYGDNVKMYVSVDAINFVRFPVAA</sequence>
<comment type="caution">
    <text evidence="1">The sequence shown here is derived from an EMBL/GenBank/DDBJ whole genome shotgun (WGS) entry which is preliminary data.</text>
</comment>
<reference evidence="1 2" key="1">
    <citation type="submission" date="2021-03" db="EMBL/GenBank/DDBJ databases">
        <title>Genomic Encyclopedia of Type Strains, Phase IV (KMG-IV): sequencing the most valuable type-strain genomes for metagenomic binning, comparative biology and taxonomic classification.</title>
        <authorList>
            <person name="Goeker M."/>
        </authorList>
    </citation>
    <scope>NUCLEOTIDE SEQUENCE [LARGE SCALE GENOMIC DNA]</scope>
    <source>
        <strain evidence="1 2">DSM 25790</strain>
    </source>
</reference>
<evidence type="ECO:0008006" key="3">
    <source>
        <dbReference type="Google" id="ProtNLM"/>
    </source>
</evidence>
<name>A0ABS4SAW1_9BACI</name>
<evidence type="ECO:0000313" key="1">
    <source>
        <dbReference type="EMBL" id="MBP2258644.1"/>
    </source>
</evidence>
<organism evidence="1 2">
    <name type="scientific">Virgibacillus alimentarius</name>
    <dbReference type="NCBI Taxonomy" id="698769"/>
    <lineage>
        <taxon>Bacteria</taxon>
        <taxon>Bacillati</taxon>
        <taxon>Bacillota</taxon>
        <taxon>Bacilli</taxon>
        <taxon>Bacillales</taxon>
        <taxon>Bacillaceae</taxon>
        <taxon>Virgibacillus</taxon>
    </lineage>
</organism>
<protein>
    <recommendedName>
        <fullName evidence="3">DUF2642 domain-containing protein</fullName>
    </recommendedName>
</protein>
<accession>A0ABS4SAW1</accession>
<evidence type="ECO:0000313" key="2">
    <source>
        <dbReference type="Proteomes" id="UP001519294"/>
    </source>
</evidence>
<dbReference type="Proteomes" id="UP001519294">
    <property type="component" value="Unassembled WGS sequence"/>
</dbReference>
<gene>
    <name evidence="1" type="ORF">J2Z81_002628</name>
</gene>
<dbReference type="RefSeq" id="WP_029268137.1">
    <property type="nucleotide sequence ID" value="NZ_JAGIKX010000031.1"/>
</dbReference>
<proteinExistence type="predicted"/>
<dbReference type="EMBL" id="JAGIKX010000031">
    <property type="protein sequence ID" value="MBP2258644.1"/>
    <property type="molecule type" value="Genomic_DNA"/>
</dbReference>
<keyword evidence="2" id="KW-1185">Reference proteome</keyword>